<evidence type="ECO:0000256" key="2">
    <source>
        <dbReference type="SAM" id="MobiDB-lite"/>
    </source>
</evidence>
<feature type="domain" description="Rab-GAP TBC" evidence="3">
    <location>
        <begin position="2"/>
        <end position="281"/>
    </location>
</feature>
<dbReference type="PANTHER" id="PTHR22957">
    <property type="entry name" value="TBC1 DOMAIN FAMILY MEMBER GTPASE-ACTIVATING PROTEIN"/>
    <property type="match status" value="1"/>
</dbReference>
<feature type="region of interest" description="Disordered" evidence="2">
    <location>
        <begin position="528"/>
        <end position="624"/>
    </location>
</feature>
<dbReference type="PANTHER" id="PTHR22957:SF337">
    <property type="entry name" value="TBC1 DOMAIN FAMILY MEMBER 5"/>
    <property type="match status" value="1"/>
</dbReference>
<proteinExistence type="predicted"/>
<dbReference type="Pfam" id="PF00566">
    <property type="entry name" value="RabGAP-TBC"/>
    <property type="match status" value="1"/>
</dbReference>
<evidence type="ECO:0000256" key="1">
    <source>
        <dbReference type="ARBA" id="ARBA00022468"/>
    </source>
</evidence>
<name>A0A316V9W1_9BASI</name>
<dbReference type="InterPro" id="IPR000195">
    <property type="entry name" value="Rab-GAP-TBC_dom"/>
</dbReference>
<dbReference type="PROSITE" id="PS50086">
    <property type="entry name" value="TBC_RABGAP"/>
    <property type="match status" value="1"/>
</dbReference>
<dbReference type="AlphaFoldDB" id="A0A316V9W1"/>
<keyword evidence="5" id="KW-1185">Reference proteome</keyword>
<dbReference type="InterPro" id="IPR035969">
    <property type="entry name" value="Rab-GAP_TBC_sf"/>
</dbReference>
<dbReference type="EMBL" id="KZ819605">
    <property type="protein sequence ID" value="PWN32963.1"/>
    <property type="molecule type" value="Genomic_DNA"/>
</dbReference>
<dbReference type="Gene3D" id="1.10.8.270">
    <property type="entry name" value="putative rabgap domain of human tbc1 domain family member 14 like domains"/>
    <property type="match status" value="1"/>
</dbReference>
<keyword evidence="1" id="KW-0343">GTPase activation</keyword>
<dbReference type="GO" id="GO:0005096">
    <property type="term" value="F:GTPase activator activity"/>
    <property type="evidence" value="ECO:0007669"/>
    <property type="project" value="UniProtKB-KW"/>
</dbReference>
<feature type="compositionally biased region" description="Low complexity" evidence="2">
    <location>
        <begin position="542"/>
        <end position="554"/>
    </location>
</feature>
<reference evidence="4 5" key="1">
    <citation type="journal article" date="2018" name="Mol. Biol. Evol.">
        <title>Broad Genomic Sampling Reveals a Smut Pathogenic Ancestry of the Fungal Clade Ustilaginomycotina.</title>
        <authorList>
            <person name="Kijpornyongpan T."/>
            <person name="Mondo S.J."/>
            <person name="Barry K."/>
            <person name="Sandor L."/>
            <person name="Lee J."/>
            <person name="Lipzen A."/>
            <person name="Pangilinan J."/>
            <person name="LaButti K."/>
            <person name="Hainaut M."/>
            <person name="Henrissat B."/>
            <person name="Grigoriev I.V."/>
            <person name="Spatafora J.W."/>
            <person name="Aime M.C."/>
        </authorList>
    </citation>
    <scope>NUCLEOTIDE SEQUENCE [LARGE SCALE GENOMIC DNA]</scope>
    <source>
        <strain evidence="4 5">MCA 3882</strain>
    </source>
</reference>
<dbReference type="InParanoid" id="A0A316V9W1"/>
<evidence type="ECO:0000313" key="5">
    <source>
        <dbReference type="Proteomes" id="UP000245771"/>
    </source>
</evidence>
<dbReference type="STRING" id="1280837.A0A316V9W1"/>
<dbReference type="SUPFAM" id="SSF47923">
    <property type="entry name" value="Ypt/Rab-GAP domain of gyp1p"/>
    <property type="match status" value="2"/>
</dbReference>
<dbReference type="SMART" id="SM00164">
    <property type="entry name" value="TBC"/>
    <property type="match status" value="1"/>
</dbReference>
<evidence type="ECO:0000259" key="3">
    <source>
        <dbReference type="PROSITE" id="PS50086"/>
    </source>
</evidence>
<feature type="compositionally biased region" description="Polar residues" evidence="2">
    <location>
        <begin position="578"/>
        <end position="604"/>
    </location>
</feature>
<protein>
    <submittedName>
        <fullName evidence="4">RabGAP/TBC</fullName>
    </submittedName>
</protein>
<dbReference type="Gene3D" id="1.10.472.80">
    <property type="entry name" value="Ypt/Rab-GAP domain of gyp1p, domain 3"/>
    <property type="match status" value="1"/>
</dbReference>
<gene>
    <name evidence="4" type="ORF">FA14DRAFT_79944</name>
</gene>
<sequence length="624" mass="68717">MATGSIPRSVRWRIDLDGKGLLRHEPEQWSSVLTEERRRYADLKKRVLRAPDGSYPEGFGMETNIGQTSNGPTPVDVNNPLSLADDNPWHSHFANLTTLEQIQKDVIRAFPEEEDRFKSGPLGGQEKFVSQLSAILFVWSLSEENLNVGYRQGMHEIAGVCWLIVKEDAEKGMQSPSSSRQLLVQADDVEADSFALFQTIMFQAKRWYEWKSVGSSKLPIQQHCDMVEESLASNDVDLARHLKRLGVSMSIFAIRWIRLLFLRELPQDIAIEVWESLFELDPSLFLVDHICVALIIRIRDVLLASDNPTALRALLNYPAGSVESGESVRALMDEARQAHRQHTAVLSGKEMPYTRKVPGSWNDADLASRSGAAPFGYTAPTLTELTRGISAQSLGAGFNRAITNVQRTVNAAYQAHAAQNTSNDGFPPSMNVISGRREVAADQTPKQQLEKLRAVNGQMGKTMNDIIDVLQKRWAREMESETNAAKNDAKPAEEEQQLSLLVSLTALKHIRDVLSGQAVEFDPSVMQLGKEDTNGNEAHAQPSTPSTYPPTATSKGEKDRTFGARFQRSVDDIPIASASANIPPSTSNTASLDESKRGNAQSTKIARPLAASSAVYDPLGVGGS</sequence>
<evidence type="ECO:0000313" key="4">
    <source>
        <dbReference type="EMBL" id="PWN32963.1"/>
    </source>
</evidence>
<dbReference type="Proteomes" id="UP000245771">
    <property type="component" value="Unassembled WGS sequence"/>
</dbReference>
<dbReference type="OrthoDB" id="27140at2759"/>
<accession>A0A316V9W1</accession>
<organism evidence="4 5">
    <name type="scientific">Meira miltonrushii</name>
    <dbReference type="NCBI Taxonomy" id="1280837"/>
    <lineage>
        <taxon>Eukaryota</taxon>
        <taxon>Fungi</taxon>
        <taxon>Dikarya</taxon>
        <taxon>Basidiomycota</taxon>
        <taxon>Ustilaginomycotina</taxon>
        <taxon>Exobasidiomycetes</taxon>
        <taxon>Exobasidiales</taxon>
        <taxon>Brachybasidiaceae</taxon>
        <taxon>Meira</taxon>
    </lineage>
</organism>
<dbReference type="GeneID" id="37024695"/>
<dbReference type="RefSeq" id="XP_025353265.1">
    <property type="nucleotide sequence ID" value="XM_025502914.1"/>
</dbReference>